<feature type="domain" description="Rhodanese" evidence="1">
    <location>
        <begin position="12"/>
        <end position="102"/>
    </location>
</feature>
<evidence type="ECO:0000313" key="2">
    <source>
        <dbReference type="EMBL" id="AXA44274.1"/>
    </source>
</evidence>
<dbReference type="EMBL" id="CP030763">
    <property type="protein sequence ID" value="AXA44274.1"/>
    <property type="molecule type" value="Genomic_DNA"/>
</dbReference>
<dbReference type="PANTHER" id="PTHR44086:SF13">
    <property type="entry name" value="THIOSULFATE SULFURTRANSFERASE PSPE"/>
    <property type="match status" value="1"/>
</dbReference>
<dbReference type="InterPro" id="IPR036873">
    <property type="entry name" value="Rhodanese-like_dom_sf"/>
</dbReference>
<gene>
    <name evidence="2" type="ORF">DLJ82_6303</name>
</gene>
<geneLocation type="plasmid" evidence="2 3">
    <name>unnamed3</name>
</geneLocation>
<dbReference type="CDD" id="cd00158">
    <property type="entry name" value="RHOD"/>
    <property type="match status" value="1"/>
</dbReference>
<dbReference type="SUPFAM" id="SSF52821">
    <property type="entry name" value="Rhodanese/Cell cycle control phosphatase"/>
    <property type="match status" value="1"/>
</dbReference>
<proteinExistence type="predicted"/>
<dbReference type="PROSITE" id="PS50206">
    <property type="entry name" value="RHODANESE_3"/>
    <property type="match status" value="1"/>
</dbReference>
<evidence type="ECO:0000259" key="1">
    <source>
        <dbReference type="PROSITE" id="PS50206"/>
    </source>
</evidence>
<reference evidence="2 3" key="1">
    <citation type="submission" date="2018-07" db="EMBL/GenBank/DDBJ databases">
        <title>Rhizobium leguminosarum strain:ATCC 14479 Genome sequencing and assembly.</title>
        <authorList>
            <person name="Chakraborty R."/>
        </authorList>
    </citation>
    <scope>NUCLEOTIDE SEQUENCE [LARGE SCALE GENOMIC DNA]</scope>
    <source>
        <strain evidence="2 3">ATCC 14479</strain>
        <plasmid evidence="3">Plasmid unnamed3</plasmid>
    </source>
</reference>
<dbReference type="Gene3D" id="3.40.250.10">
    <property type="entry name" value="Rhodanese-like domain"/>
    <property type="match status" value="1"/>
</dbReference>
<sequence length="102" mass="11739">MKANELLDRIETKRPPLIVDPRSEFEFKRGHIPGAINAPVRKILLNRAHLPHDRNSEMVIACMHGQRAVMAKWFLALYGYRNTSLLEGYLEGWLEAGLPMEK</sequence>
<dbReference type="SMART" id="SM00450">
    <property type="entry name" value="RHOD"/>
    <property type="match status" value="1"/>
</dbReference>
<protein>
    <submittedName>
        <fullName evidence="2">Rhodanese-like domain family protein</fullName>
    </submittedName>
</protein>
<dbReference type="RefSeq" id="WP_112908149.1">
    <property type="nucleotide sequence ID" value="NZ_CP030763.1"/>
</dbReference>
<dbReference type="AlphaFoldDB" id="A0A2Z4YSC2"/>
<evidence type="ECO:0000313" key="3">
    <source>
        <dbReference type="Proteomes" id="UP000251166"/>
    </source>
</evidence>
<dbReference type="Proteomes" id="UP000251166">
    <property type="component" value="Plasmid unnamed3"/>
</dbReference>
<dbReference type="PANTHER" id="PTHR44086">
    <property type="entry name" value="THIOSULFATE SULFURTRANSFERASE RDL2, MITOCHONDRIAL-RELATED"/>
    <property type="match status" value="1"/>
</dbReference>
<dbReference type="GO" id="GO:0004792">
    <property type="term" value="F:thiosulfate-cyanide sulfurtransferase activity"/>
    <property type="evidence" value="ECO:0007669"/>
    <property type="project" value="TreeGrafter"/>
</dbReference>
<name>A0A2Z4YSC2_RHILE</name>
<dbReference type="Pfam" id="PF00581">
    <property type="entry name" value="Rhodanese"/>
    <property type="match status" value="1"/>
</dbReference>
<organism evidence="2 3">
    <name type="scientific">Rhizobium leguminosarum</name>
    <dbReference type="NCBI Taxonomy" id="384"/>
    <lineage>
        <taxon>Bacteria</taxon>
        <taxon>Pseudomonadati</taxon>
        <taxon>Pseudomonadota</taxon>
        <taxon>Alphaproteobacteria</taxon>
        <taxon>Hyphomicrobiales</taxon>
        <taxon>Rhizobiaceae</taxon>
        <taxon>Rhizobium/Agrobacterium group</taxon>
        <taxon>Rhizobium</taxon>
    </lineage>
</organism>
<keyword evidence="2" id="KW-0614">Plasmid</keyword>
<accession>A0A2Z4YSC2</accession>
<dbReference type="InterPro" id="IPR001763">
    <property type="entry name" value="Rhodanese-like_dom"/>
</dbReference>